<dbReference type="EMBL" id="LQPH01000018">
    <property type="protein sequence ID" value="ORW34599.1"/>
    <property type="molecule type" value="Genomic_DNA"/>
</dbReference>
<accession>A0A0F5NEM4</accession>
<proteinExistence type="predicted"/>
<evidence type="ECO:0000313" key="1">
    <source>
        <dbReference type="EMBL" id="ORW34599.1"/>
    </source>
</evidence>
<comment type="caution">
    <text evidence="1">The sequence shown here is derived from an EMBL/GenBank/DDBJ whole genome shotgun (WGS) entry which is preliminary data.</text>
</comment>
<evidence type="ECO:0000313" key="2">
    <source>
        <dbReference type="Proteomes" id="UP000193781"/>
    </source>
</evidence>
<dbReference type="STRING" id="244292.ABW17_04895"/>
<dbReference type="InterPro" id="IPR018727">
    <property type="entry name" value="DUF2267"/>
</dbReference>
<reference evidence="1 2" key="1">
    <citation type="submission" date="2016-01" db="EMBL/GenBank/DDBJ databases">
        <title>The new phylogeny of the genus Mycobacterium.</title>
        <authorList>
            <person name="Tarcisio F."/>
            <person name="Conor M."/>
            <person name="Antonella G."/>
            <person name="Elisabetta G."/>
            <person name="Giulia F.S."/>
            <person name="Sara T."/>
            <person name="Anna F."/>
            <person name="Clotilde B."/>
            <person name="Roberto B."/>
            <person name="Veronica D.S."/>
            <person name="Fabio R."/>
            <person name="Monica P."/>
            <person name="Olivier J."/>
            <person name="Enrico T."/>
            <person name="Nicola S."/>
        </authorList>
    </citation>
    <scope>NUCLEOTIDE SEQUENCE [LARGE SCALE GENOMIC DNA]</scope>
    <source>
        <strain evidence="1 2">DSM 44803</strain>
    </source>
</reference>
<protein>
    <recommendedName>
        <fullName evidence="3">DUF2267 domain-containing protein</fullName>
    </recommendedName>
</protein>
<dbReference type="InterPro" id="IPR038282">
    <property type="entry name" value="DUF2267_sf"/>
</dbReference>
<name>A0A0F5NEM4_9MYCO</name>
<dbReference type="OrthoDB" id="20942at2"/>
<dbReference type="Proteomes" id="UP000193781">
    <property type="component" value="Unassembled WGS sequence"/>
</dbReference>
<dbReference type="Gene3D" id="1.10.490.110">
    <property type="entry name" value="Uncharacterized conserved protein DUF2267"/>
    <property type="match status" value="1"/>
</dbReference>
<dbReference type="Pfam" id="PF10025">
    <property type="entry name" value="DUF2267"/>
    <property type="match status" value="1"/>
</dbReference>
<gene>
    <name evidence="1" type="ORF">AWC17_23795</name>
</gene>
<keyword evidence="2" id="KW-1185">Reference proteome</keyword>
<dbReference type="RefSeq" id="WP_046183227.1">
    <property type="nucleotide sequence ID" value="NZ_JACKSS010000040.1"/>
</dbReference>
<organism evidence="1 2">
    <name type="scientific">Mycobacterium nebraskense</name>
    <dbReference type="NCBI Taxonomy" id="244292"/>
    <lineage>
        <taxon>Bacteria</taxon>
        <taxon>Bacillati</taxon>
        <taxon>Actinomycetota</taxon>
        <taxon>Actinomycetes</taxon>
        <taxon>Mycobacteriales</taxon>
        <taxon>Mycobacteriaceae</taxon>
        <taxon>Mycobacterium</taxon>
    </lineage>
</organism>
<dbReference type="AlphaFoldDB" id="A0A0F5NEM4"/>
<evidence type="ECO:0008006" key="3">
    <source>
        <dbReference type="Google" id="ProtNLM"/>
    </source>
</evidence>
<sequence length="143" mass="15961">MATKTKVTALDHAMDSAHTWINDVAKEFDTEDHEFAYRVLRAWLHTLRDRLTVEASAHFAAQLPDLIRGVFYQAWNPNAVPDKYDAQAYAVRFAREANIALDDVGKAAAATTAAALHHLPVAQMDKALGQLPTEIRKILQPQQ</sequence>